<name>C6LBX9_9FIRM</name>
<dbReference type="eggNOG" id="ENOG5034AGH">
    <property type="taxonomic scope" value="Bacteria"/>
</dbReference>
<keyword evidence="2" id="KW-0732">Signal</keyword>
<feature type="chain" id="PRO_5002968339" description="SH3 domain-containing protein" evidence="2">
    <location>
        <begin position="44"/>
        <end position="251"/>
    </location>
</feature>
<keyword evidence="1" id="KW-0728">SH3 domain</keyword>
<dbReference type="EMBL" id="ACCL02000004">
    <property type="protein sequence ID" value="EET61932.1"/>
    <property type="molecule type" value="Genomic_DNA"/>
</dbReference>
<feature type="domain" description="SH3" evidence="3">
    <location>
        <begin position="48"/>
        <end position="116"/>
    </location>
</feature>
<gene>
    <name evidence="4" type="ORF">BRYFOR_06124</name>
</gene>
<evidence type="ECO:0000313" key="5">
    <source>
        <dbReference type="Proteomes" id="UP000005561"/>
    </source>
</evidence>
<evidence type="ECO:0000256" key="2">
    <source>
        <dbReference type="SAM" id="SignalP"/>
    </source>
</evidence>
<evidence type="ECO:0000259" key="3">
    <source>
        <dbReference type="PROSITE" id="PS50002"/>
    </source>
</evidence>
<organism evidence="4 5">
    <name type="scientific">Marvinbryantia formatexigens DSM 14469</name>
    <dbReference type="NCBI Taxonomy" id="478749"/>
    <lineage>
        <taxon>Bacteria</taxon>
        <taxon>Bacillati</taxon>
        <taxon>Bacillota</taxon>
        <taxon>Clostridia</taxon>
        <taxon>Lachnospirales</taxon>
        <taxon>Lachnospiraceae</taxon>
        <taxon>Marvinbryantia</taxon>
    </lineage>
</organism>
<dbReference type="PROSITE" id="PS50002">
    <property type="entry name" value="SH3"/>
    <property type="match status" value="1"/>
</dbReference>
<dbReference type="InterPro" id="IPR036028">
    <property type="entry name" value="SH3-like_dom_sf"/>
</dbReference>
<reference evidence="4" key="1">
    <citation type="submission" date="2009-07" db="EMBL/GenBank/DDBJ databases">
        <authorList>
            <person name="Weinstock G."/>
            <person name="Sodergren E."/>
            <person name="Clifton S."/>
            <person name="Fulton L."/>
            <person name="Fulton B."/>
            <person name="Courtney L."/>
            <person name="Fronick C."/>
            <person name="Harrison M."/>
            <person name="Strong C."/>
            <person name="Farmer C."/>
            <person name="Delahaunty K."/>
            <person name="Markovic C."/>
            <person name="Hall O."/>
            <person name="Minx P."/>
            <person name="Tomlinson C."/>
            <person name="Mitreva M."/>
            <person name="Nelson J."/>
            <person name="Hou S."/>
            <person name="Wollam A."/>
            <person name="Pepin K.H."/>
            <person name="Johnson M."/>
            <person name="Bhonagiri V."/>
            <person name="Nash W.E."/>
            <person name="Warren W."/>
            <person name="Chinwalla A."/>
            <person name="Mardis E.R."/>
            <person name="Wilson R.K."/>
        </authorList>
    </citation>
    <scope>NUCLEOTIDE SEQUENCE [LARGE SCALE GENOMIC DNA]</scope>
    <source>
        <strain evidence="4">DSM 14469</strain>
    </source>
</reference>
<dbReference type="AlphaFoldDB" id="C6LBX9"/>
<sequence>MEARCCKDSRKRGNLFMAKKFRKYLLLSPAMLAAFVSAVPVMAETKAADAYTVKVESGYLAVRSEPSFDAENELEALYTGDIFYVMYDEDDTYAYGYSESGKEGYVNKNYLVEAYNIASGIRTHASEGMAWLETDYFSMYLPGDIEWEYEVVDNETIRISYTPAKEDGYGGHVVTIKAYDWSDNGYADLPSWSVAGLSNEKKFIAIYPTDVQFNPEDAGQAAEYRRLLEVAERMDCEDEKLAKDNPFDVKE</sequence>
<proteinExistence type="predicted"/>
<evidence type="ECO:0000313" key="4">
    <source>
        <dbReference type="EMBL" id="EET61932.1"/>
    </source>
</evidence>
<comment type="caution">
    <text evidence="4">The sequence shown here is derived from an EMBL/GenBank/DDBJ whole genome shotgun (WGS) entry which is preliminary data.</text>
</comment>
<accession>C6LBX9</accession>
<dbReference type="Gene3D" id="2.30.30.40">
    <property type="entry name" value="SH3 Domains"/>
    <property type="match status" value="1"/>
</dbReference>
<dbReference type="Proteomes" id="UP000005561">
    <property type="component" value="Unassembled WGS sequence"/>
</dbReference>
<dbReference type="SUPFAM" id="SSF50044">
    <property type="entry name" value="SH3-domain"/>
    <property type="match status" value="1"/>
</dbReference>
<feature type="signal peptide" evidence="2">
    <location>
        <begin position="1"/>
        <end position="43"/>
    </location>
</feature>
<keyword evidence="5" id="KW-1185">Reference proteome</keyword>
<dbReference type="InterPro" id="IPR001452">
    <property type="entry name" value="SH3_domain"/>
</dbReference>
<protein>
    <recommendedName>
        <fullName evidence="3">SH3 domain-containing protein</fullName>
    </recommendedName>
</protein>
<evidence type="ECO:0000256" key="1">
    <source>
        <dbReference type="ARBA" id="ARBA00022443"/>
    </source>
</evidence>